<evidence type="ECO:0000256" key="2">
    <source>
        <dbReference type="ARBA" id="ARBA00022821"/>
    </source>
</evidence>
<dbReference type="InterPro" id="IPR042197">
    <property type="entry name" value="Apaf_helical"/>
</dbReference>
<dbReference type="GO" id="GO:0006952">
    <property type="term" value="P:defense response"/>
    <property type="evidence" value="ECO:0007669"/>
    <property type="project" value="UniProtKB-KW"/>
</dbReference>
<dbReference type="Gene3D" id="1.10.8.430">
    <property type="entry name" value="Helical domain of apoptotic protease-activating factors"/>
    <property type="match status" value="1"/>
</dbReference>
<reference evidence="4" key="1">
    <citation type="submission" date="2018-02" db="EMBL/GenBank/DDBJ databases">
        <authorList>
            <person name="Cohen D.B."/>
            <person name="Kent A.D."/>
        </authorList>
    </citation>
    <scope>NUCLEOTIDE SEQUENCE</scope>
</reference>
<dbReference type="InterPro" id="IPR036388">
    <property type="entry name" value="WH-like_DNA-bd_sf"/>
</dbReference>
<dbReference type="InterPro" id="IPR032675">
    <property type="entry name" value="LRR_dom_sf"/>
</dbReference>
<dbReference type="InterPro" id="IPR058922">
    <property type="entry name" value="WHD_DRP"/>
</dbReference>
<proteinExistence type="predicted"/>
<name>A0A2N9HNG0_FAGSY</name>
<evidence type="ECO:0000259" key="3">
    <source>
        <dbReference type="Pfam" id="PF23559"/>
    </source>
</evidence>
<protein>
    <recommendedName>
        <fullName evidence="3">Disease resistance protein winged helix domain-containing protein</fullName>
    </recommendedName>
</protein>
<dbReference type="Pfam" id="PF23559">
    <property type="entry name" value="WHD_DRP"/>
    <property type="match status" value="1"/>
</dbReference>
<evidence type="ECO:0000256" key="1">
    <source>
        <dbReference type="ARBA" id="ARBA00022737"/>
    </source>
</evidence>
<dbReference type="EMBL" id="OIVN01004142">
    <property type="protein sequence ID" value="SPD15706.1"/>
    <property type="molecule type" value="Genomic_DNA"/>
</dbReference>
<dbReference type="GO" id="GO:0043531">
    <property type="term" value="F:ADP binding"/>
    <property type="evidence" value="ECO:0007669"/>
    <property type="project" value="InterPro"/>
</dbReference>
<dbReference type="PANTHER" id="PTHR36766:SF51">
    <property type="entry name" value="DISEASE RESISTANCE RPP13-LIKE PROTEIN 1"/>
    <property type="match status" value="1"/>
</dbReference>
<dbReference type="Gene3D" id="1.10.10.10">
    <property type="entry name" value="Winged helix-like DNA-binding domain superfamily/Winged helix DNA-binding domain"/>
    <property type="match status" value="1"/>
</dbReference>
<dbReference type="SUPFAM" id="SSF52540">
    <property type="entry name" value="P-loop containing nucleoside triphosphate hydrolases"/>
    <property type="match status" value="1"/>
</dbReference>
<keyword evidence="2" id="KW-0611">Plant defense</keyword>
<organism evidence="4">
    <name type="scientific">Fagus sylvatica</name>
    <name type="common">Beechnut</name>
    <dbReference type="NCBI Taxonomy" id="28930"/>
    <lineage>
        <taxon>Eukaryota</taxon>
        <taxon>Viridiplantae</taxon>
        <taxon>Streptophyta</taxon>
        <taxon>Embryophyta</taxon>
        <taxon>Tracheophyta</taxon>
        <taxon>Spermatophyta</taxon>
        <taxon>Magnoliopsida</taxon>
        <taxon>eudicotyledons</taxon>
        <taxon>Gunneridae</taxon>
        <taxon>Pentapetalae</taxon>
        <taxon>rosids</taxon>
        <taxon>fabids</taxon>
        <taxon>Fagales</taxon>
        <taxon>Fagaceae</taxon>
        <taxon>Fagus</taxon>
    </lineage>
</organism>
<sequence>MSVIGEAALSALFEVLFDKLTSSDLREAGDKQVGGRCGWMSCEDLAYDVETTSWMSLLLEALQREVDYPEPSTSKEVSIIVTTRNDGVSSTMGTTPAYKLNELSKDACLHVFTQHALGATDFTAHPELEEIGRKILDRCKGSPLAAKVLGGLLRTKHMNRDEWKHVLNSKIWDIPEEKSSIFPILKLSYQYLPSHLKRCFAYCSLFPKDYEFKEKELVLLWMAEGLVQETKRNESMEDLGGEYFRDLTWEIIFSTIKQRPTTFNFEKAKDKQIVNNLQLVVDEGEASSSFLLMNEKNLNTSLLERLKIKGCPSLKCISLRDDLPATLKILLIERCSELTSLSSSGQLPTALKQLDVSRCPELESVADKLHDNASLEHIDIRSSEKLKSLSSRDDLPATLKILRIFRCSELTSLSSSGQLPTALKHLYRPVTYSTQTPSFMSCPKLESVADKLHNNVSLESLDINECKKLKSLPEGLHKLCHLNQIRIVRCSSLVSFPDGGLLPTSLETALYRMITHVSYISLIIGGFPDWQSFPSEEEDGKMMMTTADLEIALNSNSSQRRACLPRFCNFILRGCPLLKQHCKKGKGREWLKIANIPQVQIDGRNISKLEGKAVNASQALNYYKHMVMICQEAMAGNHSLRRCKALAVMVGCLRRNLYPFVRQFEPYPLYLRKACWLHLYLPVALRFAAFVVENRQAGRYKLLSKTLLAVLHQRSSKLWFCQDPRPILTNACQQTAKQFNSSSKSGNYKYFCCLHFMHLQLLQEAFGSKNSITSSHFLFFISLFGFQNLSDLEQLDIRDFPKLEFLPKKGLPPLLLDLYIYNCPLLKQHCKKGKGREWFKIANIPCVKIDDRSVYEVEEEQ</sequence>
<dbReference type="AlphaFoldDB" id="A0A2N9HNG0"/>
<dbReference type="InterPro" id="IPR027417">
    <property type="entry name" value="P-loop_NTPase"/>
</dbReference>
<gene>
    <name evidence="4" type="ORF">FSB_LOCUS43588</name>
</gene>
<evidence type="ECO:0000313" key="4">
    <source>
        <dbReference type="EMBL" id="SPD15706.1"/>
    </source>
</evidence>
<dbReference type="PANTHER" id="PTHR36766">
    <property type="entry name" value="PLANT BROAD-SPECTRUM MILDEW RESISTANCE PROTEIN RPW8"/>
    <property type="match status" value="1"/>
</dbReference>
<dbReference type="Gene3D" id="3.80.10.10">
    <property type="entry name" value="Ribonuclease Inhibitor"/>
    <property type="match status" value="2"/>
</dbReference>
<dbReference type="SUPFAM" id="SSF52058">
    <property type="entry name" value="L domain-like"/>
    <property type="match status" value="1"/>
</dbReference>
<feature type="domain" description="Disease resistance protein winged helix" evidence="3">
    <location>
        <begin position="205"/>
        <end position="256"/>
    </location>
</feature>
<keyword evidence="1" id="KW-0677">Repeat</keyword>
<accession>A0A2N9HNG0</accession>